<name>A0A2P2Q1N6_RHIMU</name>
<proteinExistence type="predicted"/>
<reference evidence="1" key="1">
    <citation type="submission" date="2018-02" db="EMBL/GenBank/DDBJ databases">
        <title>Rhizophora mucronata_Transcriptome.</title>
        <authorList>
            <person name="Meera S.P."/>
            <person name="Sreeshan A."/>
            <person name="Augustine A."/>
        </authorList>
    </citation>
    <scope>NUCLEOTIDE SEQUENCE</scope>
    <source>
        <tissue evidence="1">Leaf</tissue>
    </source>
</reference>
<protein>
    <submittedName>
        <fullName evidence="1">Uncharacterized protein</fullName>
    </submittedName>
</protein>
<evidence type="ECO:0000313" key="1">
    <source>
        <dbReference type="EMBL" id="MBX60904.1"/>
    </source>
</evidence>
<organism evidence="1">
    <name type="scientific">Rhizophora mucronata</name>
    <name type="common">Asiatic mangrove</name>
    <dbReference type="NCBI Taxonomy" id="61149"/>
    <lineage>
        <taxon>Eukaryota</taxon>
        <taxon>Viridiplantae</taxon>
        <taxon>Streptophyta</taxon>
        <taxon>Embryophyta</taxon>
        <taxon>Tracheophyta</taxon>
        <taxon>Spermatophyta</taxon>
        <taxon>Magnoliopsida</taxon>
        <taxon>eudicotyledons</taxon>
        <taxon>Gunneridae</taxon>
        <taxon>Pentapetalae</taxon>
        <taxon>rosids</taxon>
        <taxon>fabids</taxon>
        <taxon>Malpighiales</taxon>
        <taxon>Rhizophoraceae</taxon>
        <taxon>Rhizophora</taxon>
    </lineage>
</organism>
<dbReference type="AlphaFoldDB" id="A0A2P2Q1N6"/>
<accession>A0A2P2Q1N6</accession>
<sequence>MDKKNKKRTGIDMFQFFLLEDFISI</sequence>
<dbReference type="EMBL" id="GGEC01080420">
    <property type="protein sequence ID" value="MBX60904.1"/>
    <property type="molecule type" value="Transcribed_RNA"/>
</dbReference>